<name>H6SRR7_PARPM</name>
<dbReference type="InterPro" id="IPR038766">
    <property type="entry name" value="Membrane_comp_ABC_pdt"/>
</dbReference>
<dbReference type="STRING" id="1150469.RSPPHO_00970"/>
<dbReference type="Pfam" id="PF02687">
    <property type="entry name" value="FtsX"/>
    <property type="match status" value="2"/>
</dbReference>
<evidence type="ECO:0000259" key="7">
    <source>
        <dbReference type="Pfam" id="PF02687"/>
    </source>
</evidence>
<evidence type="ECO:0000313" key="8">
    <source>
        <dbReference type="EMBL" id="CCG07596.1"/>
    </source>
</evidence>
<feature type="transmembrane region" description="Helical" evidence="6">
    <location>
        <begin position="669"/>
        <end position="691"/>
    </location>
</feature>
<keyword evidence="2" id="KW-1003">Cell membrane</keyword>
<feature type="transmembrane region" description="Helical" evidence="6">
    <location>
        <begin position="344"/>
        <end position="363"/>
    </location>
</feature>
<gene>
    <name evidence="8" type="ORF">RSPPHO_00970</name>
</gene>
<feature type="transmembrane region" description="Helical" evidence="6">
    <location>
        <begin position="179"/>
        <end position="201"/>
    </location>
</feature>
<proteinExistence type="predicted"/>
<dbReference type="Proteomes" id="UP000033220">
    <property type="component" value="Chromosome DSM 122"/>
</dbReference>
<reference evidence="8 9" key="1">
    <citation type="submission" date="2012-02" db="EMBL/GenBank/DDBJ databases">
        <title>Shotgun genome sequence of Phaeospirillum photometricum DSM 122.</title>
        <authorList>
            <person name="Duquesne K."/>
            <person name="Sturgis J."/>
        </authorList>
    </citation>
    <scope>NUCLEOTIDE SEQUENCE [LARGE SCALE GENOMIC DNA]</scope>
    <source>
        <strain evidence="9">DSM122</strain>
    </source>
</reference>
<feature type="domain" description="ABC3 transporter permease C-terminal" evidence="7">
    <location>
        <begin position="130"/>
        <end position="248"/>
    </location>
</feature>
<feature type="transmembrane region" description="Helical" evidence="6">
    <location>
        <begin position="636"/>
        <end position="657"/>
    </location>
</feature>
<dbReference type="InterPro" id="IPR003838">
    <property type="entry name" value="ABC3_permease_C"/>
</dbReference>
<feature type="domain" description="ABC3 transporter permease C-terminal" evidence="7">
    <location>
        <begin position="586"/>
        <end position="697"/>
    </location>
</feature>
<dbReference type="KEGG" id="rpm:RSPPHO_00970"/>
<sequence length="706" mass="73335">MRDGVPGAVAAPALAERLGLTVGERLRLGEREVELRALLTAEPDDLSSAFQVGPRLMVDAAVLPDTGLVRPGSLIEYTTLIRLPAATSEAEAKAALAAAHPEAGWRVRGTDEAGVGVQSFLDRLVLFLVLVGLTTLLVGGIGVANAVKAHLDTRLPTLATLKSLGAPVGLVRRVFLLQILLLAGLGVAGGLVVGALVPVALVGALDTLPVPARLGLYPRPLLLAGAFGLLVALVFSLIPLARASAVSPARLFRDSDDDERPPLSWRDRLEVGGIGAALVALIVLSSPDSRLALWFVVGVGVAFWLFRGAAWGVSALARRCPLPVGRATVRLAVTNLHRPGAPTATVVLSLGLGLAVLVAVGLVQRSLDHHLAEGLPARAPAFFFIDLQPDQVAPFRALVAEAAPEAEVQLADMVRGRLQALNGQSVNEQTIAPGARWAVRGDRGFTTAPTLPTGSTLVEGTWWPADYQGPPLFSITTDLAQGMGLKLGDQITVNILGRDITGTLAATRRVDWASLGMNFAFVVSPGAFAGAPRTWIATVHAPPHRLKALEDAVGEGLPNVSILDVRAIVARVGGILDNAGLALRVTAGVCLLTGVLVLIGAFAATHQRRVREAVTLKVLGATRGDLLRVYLLEYGLMGLTAGIIAAGVGVLAAWAILRFGLEIPAVIEPLVVVGLVGVGVGLTIGGGMLGLGRALSTRPGPWLRAD</sequence>
<accession>H6SRR7</accession>
<organism evidence="8 9">
    <name type="scientific">Pararhodospirillum photometricum DSM 122</name>
    <dbReference type="NCBI Taxonomy" id="1150469"/>
    <lineage>
        <taxon>Bacteria</taxon>
        <taxon>Pseudomonadati</taxon>
        <taxon>Pseudomonadota</taxon>
        <taxon>Alphaproteobacteria</taxon>
        <taxon>Rhodospirillales</taxon>
        <taxon>Rhodospirillaceae</taxon>
        <taxon>Pararhodospirillum</taxon>
    </lineage>
</organism>
<feature type="transmembrane region" description="Helical" evidence="6">
    <location>
        <begin position="581"/>
        <end position="604"/>
    </location>
</feature>
<evidence type="ECO:0000256" key="1">
    <source>
        <dbReference type="ARBA" id="ARBA00004651"/>
    </source>
</evidence>
<dbReference type="HOGENOM" id="CLU_009475_3_1_5"/>
<evidence type="ECO:0000313" key="9">
    <source>
        <dbReference type="Proteomes" id="UP000033220"/>
    </source>
</evidence>
<feature type="transmembrane region" description="Helical" evidence="6">
    <location>
        <begin position="124"/>
        <end position="147"/>
    </location>
</feature>
<dbReference type="PANTHER" id="PTHR30287">
    <property type="entry name" value="MEMBRANE COMPONENT OF PREDICTED ABC SUPERFAMILY METABOLITE UPTAKE TRANSPORTER"/>
    <property type="match status" value="1"/>
</dbReference>
<comment type="subcellular location">
    <subcellularLocation>
        <location evidence="1">Cell membrane</location>
        <topology evidence="1">Multi-pass membrane protein</topology>
    </subcellularLocation>
</comment>
<feature type="transmembrane region" description="Helical" evidence="6">
    <location>
        <begin position="292"/>
        <end position="317"/>
    </location>
</feature>
<keyword evidence="4 6" id="KW-1133">Transmembrane helix</keyword>
<dbReference type="EMBL" id="HE663493">
    <property type="protein sequence ID" value="CCG07596.1"/>
    <property type="molecule type" value="Genomic_DNA"/>
</dbReference>
<dbReference type="eggNOG" id="COG3127">
    <property type="taxonomic scope" value="Bacteria"/>
</dbReference>
<dbReference type="PANTHER" id="PTHR30287:SF1">
    <property type="entry name" value="INNER MEMBRANE PROTEIN"/>
    <property type="match status" value="1"/>
</dbReference>
<protein>
    <recommendedName>
        <fullName evidence="7">ABC3 transporter permease C-terminal domain-containing protein</fullName>
    </recommendedName>
</protein>
<dbReference type="GO" id="GO:0005886">
    <property type="term" value="C:plasma membrane"/>
    <property type="evidence" value="ECO:0007669"/>
    <property type="project" value="UniProtKB-SubCell"/>
</dbReference>
<evidence type="ECO:0000256" key="3">
    <source>
        <dbReference type="ARBA" id="ARBA00022692"/>
    </source>
</evidence>
<keyword evidence="3 6" id="KW-0812">Transmembrane</keyword>
<evidence type="ECO:0000256" key="6">
    <source>
        <dbReference type="SAM" id="Phobius"/>
    </source>
</evidence>
<evidence type="ECO:0000256" key="4">
    <source>
        <dbReference type="ARBA" id="ARBA00022989"/>
    </source>
</evidence>
<feature type="transmembrane region" description="Helical" evidence="6">
    <location>
        <begin position="221"/>
        <end position="241"/>
    </location>
</feature>
<dbReference type="PATRIC" id="fig|1150469.3.peg.1108"/>
<evidence type="ECO:0000256" key="2">
    <source>
        <dbReference type="ARBA" id="ARBA00022475"/>
    </source>
</evidence>
<evidence type="ECO:0000256" key="5">
    <source>
        <dbReference type="ARBA" id="ARBA00023136"/>
    </source>
</evidence>
<keyword evidence="9" id="KW-1185">Reference proteome</keyword>
<keyword evidence="5 6" id="KW-0472">Membrane</keyword>
<dbReference type="AlphaFoldDB" id="H6SRR7"/>